<dbReference type="EMBL" id="JBJQND010000003">
    <property type="protein sequence ID" value="KAL3883197.1"/>
    <property type="molecule type" value="Genomic_DNA"/>
</dbReference>
<dbReference type="EMBL" id="JBJQND010000003">
    <property type="protein sequence ID" value="KAL3883162.1"/>
    <property type="molecule type" value="Genomic_DNA"/>
</dbReference>
<name>A0ABD3XAU8_SINWO</name>
<dbReference type="InterPro" id="IPR016187">
    <property type="entry name" value="CTDL_fold"/>
</dbReference>
<reference evidence="3 4" key="1">
    <citation type="submission" date="2024-11" db="EMBL/GenBank/DDBJ databases">
        <title>Chromosome-level genome assembly of the freshwater bivalve Anodonta woodiana.</title>
        <authorList>
            <person name="Chen X."/>
        </authorList>
    </citation>
    <scope>NUCLEOTIDE SEQUENCE [LARGE SCALE GENOMIC DNA]</scope>
    <source>
        <strain evidence="3">MN2024</strain>
        <tissue evidence="3">Gills</tissue>
    </source>
</reference>
<sequence length="86" mass="9842">MKIGNITGILVVLVQFLQVASWCNNPDTLQKNGWKFHNGELFKTFDSVSNTWFNHSEWENYCQQYGGSLLTIKNANENAFAHSLMT</sequence>
<feature type="chain" id="PRO_5044725254" description="C-type lectin domain-containing protein" evidence="1">
    <location>
        <begin position="23"/>
        <end position="86"/>
    </location>
</feature>
<organism evidence="3 4">
    <name type="scientific">Sinanodonta woodiana</name>
    <name type="common">Chinese pond mussel</name>
    <name type="synonym">Anodonta woodiana</name>
    <dbReference type="NCBI Taxonomy" id="1069815"/>
    <lineage>
        <taxon>Eukaryota</taxon>
        <taxon>Metazoa</taxon>
        <taxon>Spiralia</taxon>
        <taxon>Lophotrochozoa</taxon>
        <taxon>Mollusca</taxon>
        <taxon>Bivalvia</taxon>
        <taxon>Autobranchia</taxon>
        <taxon>Heteroconchia</taxon>
        <taxon>Palaeoheterodonta</taxon>
        <taxon>Unionida</taxon>
        <taxon>Unionoidea</taxon>
        <taxon>Unionidae</taxon>
        <taxon>Unioninae</taxon>
        <taxon>Sinanodonta</taxon>
    </lineage>
</organism>
<comment type="caution">
    <text evidence="3">The sequence shown here is derived from an EMBL/GenBank/DDBJ whole genome shotgun (WGS) entry which is preliminary data.</text>
</comment>
<evidence type="ECO:0000313" key="3">
    <source>
        <dbReference type="EMBL" id="KAL3883197.1"/>
    </source>
</evidence>
<gene>
    <name evidence="2" type="ORF">ACJMK2_029453</name>
    <name evidence="3" type="ORF">ACJMK2_029487</name>
</gene>
<dbReference type="InterPro" id="IPR016186">
    <property type="entry name" value="C-type_lectin-like/link_sf"/>
</dbReference>
<protein>
    <recommendedName>
        <fullName evidence="5">C-type lectin domain-containing protein</fullName>
    </recommendedName>
</protein>
<evidence type="ECO:0000256" key="1">
    <source>
        <dbReference type="SAM" id="SignalP"/>
    </source>
</evidence>
<dbReference type="SUPFAM" id="SSF56436">
    <property type="entry name" value="C-type lectin-like"/>
    <property type="match status" value="1"/>
</dbReference>
<dbReference type="Gene3D" id="3.10.100.10">
    <property type="entry name" value="Mannose-Binding Protein A, subunit A"/>
    <property type="match status" value="1"/>
</dbReference>
<evidence type="ECO:0008006" key="5">
    <source>
        <dbReference type="Google" id="ProtNLM"/>
    </source>
</evidence>
<proteinExistence type="predicted"/>
<dbReference type="AlphaFoldDB" id="A0ABD3XAU8"/>
<evidence type="ECO:0000313" key="4">
    <source>
        <dbReference type="Proteomes" id="UP001634394"/>
    </source>
</evidence>
<dbReference type="Proteomes" id="UP001634394">
    <property type="component" value="Unassembled WGS sequence"/>
</dbReference>
<keyword evidence="1" id="KW-0732">Signal</keyword>
<dbReference type="CDD" id="cd00037">
    <property type="entry name" value="CLECT"/>
    <property type="match status" value="1"/>
</dbReference>
<keyword evidence="4" id="KW-1185">Reference proteome</keyword>
<feature type="signal peptide" evidence="1">
    <location>
        <begin position="1"/>
        <end position="22"/>
    </location>
</feature>
<evidence type="ECO:0000313" key="2">
    <source>
        <dbReference type="EMBL" id="KAL3883162.1"/>
    </source>
</evidence>
<accession>A0ABD3XAU8</accession>